<accession>U3B6F3</accession>
<reference evidence="3 4" key="1">
    <citation type="submission" date="2013-09" db="EMBL/GenBank/DDBJ databases">
        <title>Whole genome shotgun sequence of Vibrio proteolyticus NBRC 13287.</title>
        <authorList>
            <person name="Isaki S."/>
            <person name="Hosoyama A."/>
            <person name="Numata M."/>
            <person name="Hashimoto M."/>
            <person name="Hosoyama Y."/>
            <person name="Tsuchikane K."/>
            <person name="Noguchi M."/>
            <person name="Hirakata S."/>
            <person name="Ichikawa N."/>
            <person name="Ohji S."/>
            <person name="Yamazoe A."/>
            <person name="Fujita N."/>
        </authorList>
    </citation>
    <scope>NUCLEOTIDE SEQUENCE [LARGE SCALE GENOMIC DNA]</scope>
    <source>
        <strain evidence="3 4">NBRC 13287</strain>
    </source>
</reference>
<sequence length="496" mass="56536">MLKNNPISKSTIKVIIAILLLPMPIVFMAAYKAGLMSIDDGLSNIADGYVHTLDDIIEDLRSENLKALRHPENCERIQQDLLFESVLREMFVIKDRKLICSSKRGESSIDVSDRLPESGLRAGVFLYDLGQDIKARTLIVVDVHRTQPNIGVVSGVEKQFVIAKLGYTNDSRVKRAVIRSGTRYFPVDERFESDTRHTVVKSKKFGYEIFVEASADYSRSQQGFFLLSALPVSLALSALIFILMMWSGRKNTMLSDIKKALARQEFFLVYQPVVDIETNQISGFEALMRWIHPQTGYIRPDTFIALAEEHNLINELTDYVFDCAYRDCKDLVFKHRVHIGINVPPSYLNCKNCLENLKLNQQRFDELNLILGLEITERQLLDKETQSILDDVRALGIDVAIDDFGTGHTALSVMQNIRFDYLKIDKCFVDTIGIESINAPVLNSIIELGHQLNVHIIAEGVETLEQVKYLTAKGVRFHQGYYYYRPMMLNELKQLI</sequence>
<dbReference type="EMBL" id="BATJ01000001">
    <property type="protein sequence ID" value="GAD65424.1"/>
    <property type="molecule type" value="Genomic_DNA"/>
</dbReference>
<dbReference type="GO" id="GO:0071111">
    <property type="term" value="F:cyclic-guanylate-specific phosphodiesterase activity"/>
    <property type="evidence" value="ECO:0007669"/>
    <property type="project" value="InterPro"/>
</dbReference>
<comment type="caution">
    <text evidence="3">The sequence shown here is derived from an EMBL/GenBank/DDBJ whole genome shotgun (WGS) entry which is preliminary data.</text>
</comment>
<gene>
    <name evidence="3" type="ORF">VPR01S_01_01970</name>
</gene>
<protein>
    <recommendedName>
        <fullName evidence="2">EAL domain-containing protein</fullName>
    </recommendedName>
</protein>
<keyword evidence="1" id="KW-0472">Membrane</keyword>
<dbReference type="Pfam" id="PF00563">
    <property type="entry name" value="EAL"/>
    <property type="match status" value="1"/>
</dbReference>
<name>U3B6F3_VIBPR</name>
<dbReference type="CDD" id="cd01948">
    <property type="entry name" value="EAL"/>
    <property type="match status" value="1"/>
</dbReference>
<dbReference type="STRING" id="1219065.VPR01S_01_01970"/>
<dbReference type="SUPFAM" id="SSF141868">
    <property type="entry name" value="EAL domain-like"/>
    <property type="match status" value="1"/>
</dbReference>
<feature type="transmembrane region" description="Helical" evidence="1">
    <location>
        <begin position="12"/>
        <end position="31"/>
    </location>
</feature>
<evidence type="ECO:0000256" key="1">
    <source>
        <dbReference type="SAM" id="Phobius"/>
    </source>
</evidence>
<dbReference type="PANTHER" id="PTHR33121:SF79">
    <property type="entry name" value="CYCLIC DI-GMP PHOSPHODIESTERASE PDED-RELATED"/>
    <property type="match status" value="1"/>
</dbReference>
<dbReference type="InterPro" id="IPR035919">
    <property type="entry name" value="EAL_sf"/>
</dbReference>
<dbReference type="SMART" id="SM00052">
    <property type="entry name" value="EAL"/>
    <property type="match status" value="1"/>
</dbReference>
<keyword evidence="1" id="KW-1133">Transmembrane helix</keyword>
<dbReference type="Gene3D" id="3.20.20.450">
    <property type="entry name" value="EAL domain"/>
    <property type="match status" value="1"/>
</dbReference>
<evidence type="ECO:0000313" key="4">
    <source>
        <dbReference type="Proteomes" id="UP000016570"/>
    </source>
</evidence>
<dbReference type="PANTHER" id="PTHR33121">
    <property type="entry name" value="CYCLIC DI-GMP PHOSPHODIESTERASE PDEF"/>
    <property type="match status" value="1"/>
</dbReference>
<keyword evidence="4" id="KW-1185">Reference proteome</keyword>
<dbReference type="Proteomes" id="UP000016570">
    <property type="component" value="Unassembled WGS sequence"/>
</dbReference>
<dbReference type="AlphaFoldDB" id="U3B6F3"/>
<dbReference type="eggNOG" id="COG4943">
    <property type="taxonomic scope" value="Bacteria"/>
</dbReference>
<dbReference type="RefSeq" id="WP_021703416.1">
    <property type="nucleotide sequence ID" value="NZ_BATJ01000001.1"/>
</dbReference>
<feature type="transmembrane region" description="Helical" evidence="1">
    <location>
        <begin position="224"/>
        <end position="246"/>
    </location>
</feature>
<dbReference type="PROSITE" id="PS50883">
    <property type="entry name" value="EAL"/>
    <property type="match status" value="1"/>
</dbReference>
<organism evidence="3 4">
    <name type="scientific">Vibrio proteolyticus NBRC 13287</name>
    <dbReference type="NCBI Taxonomy" id="1219065"/>
    <lineage>
        <taxon>Bacteria</taxon>
        <taxon>Pseudomonadati</taxon>
        <taxon>Pseudomonadota</taxon>
        <taxon>Gammaproteobacteria</taxon>
        <taxon>Vibrionales</taxon>
        <taxon>Vibrionaceae</taxon>
        <taxon>Vibrio</taxon>
    </lineage>
</organism>
<dbReference type="InterPro" id="IPR050706">
    <property type="entry name" value="Cyclic-di-GMP_PDE-like"/>
</dbReference>
<dbReference type="InterPro" id="IPR001633">
    <property type="entry name" value="EAL_dom"/>
</dbReference>
<keyword evidence="1" id="KW-0812">Transmembrane</keyword>
<evidence type="ECO:0000313" key="3">
    <source>
        <dbReference type="EMBL" id="GAD65424.1"/>
    </source>
</evidence>
<evidence type="ECO:0000259" key="2">
    <source>
        <dbReference type="PROSITE" id="PS50883"/>
    </source>
</evidence>
<feature type="domain" description="EAL" evidence="2">
    <location>
        <begin position="250"/>
        <end position="496"/>
    </location>
</feature>
<proteinExistence type="predicted"/>